<comment type="caution">
    <text evidence="2">The sequence shown here is derived from an EMBL/GenBank/DDBJ whole genome shotgun (WGS) entry which is preliminary data.</text>
</comment>
<gene>
    <name evidence="2" type="ORF">GCM10007049_28660</name>
</gene>
<feature type="region of interest" description="Disordered" evidence="1">
    <location>
        <begin position="257"/>
        <end position="287"/>
    </location>
</feature>
<protein>
    <submittedName>
        <fullName evidence="2">Uncharacterized protein</fullName>
    </submittedName>
</protein>
<evidence type="ECO:0000313" key="2">
    <source>
        <dbReference type="EMBL" id="GGZ33276.1"/>
    </source>
</evidence>
<accession>A0A918Q6C1</accession>
<organism evidence="2 3">
    <name type="scientific">Echinicola pacifica</name>
    <dbReference type="NCBI Taxonomy" id="346377"/>
    <lineage>
        <taxon>Bacteria</taxon>
        <taxon>Pseudomonadati</taxon>
        <taxon>Bacteroidota</taxon>
        <taxon>Cytophagia</taxon>
        <taxon>Cytophagales</taxon>
        <taxon>Cyclobacteriaceae</taxon>
        <taxon>Echinicola</taxon>
    </lineage>
</organism>
<feature type="compositionally biased region" description="Basic residues" evidence="1">
    <location>
        <begin position="339"/>
        <end position="348"/>
    </location>
</feature>
<dbReference type="AlphaFoldDB" id="A0A918Q6C1"/>
<dbReference type="RefSeq" id="WP_018475842.1">
    <property type="nucleotide sequence ID" value="NZ_BMWX01000004.1"/>
</dbReference>
<feature type="region of interest" description="Disordered" evidence="1">
    <location>
        <begin position="315"/>
        <end position="369"/>
    </location>
</feature>
<reference evidence="2" key="1">
    <citation type="journal article" date="2014" name="Int. J. Syst. Evol. Microbiol.">
        <title>Complete genome sequence of Corynebacterium casei LMG S-19264T (=DSM 44701T), isolated from a smear-ripened cheese.</title>
        <authorList>
            <consortium name="US DOE Joint Genome Institute (JGI-PGF)"/>
            <person name="Walter F."/>
            <person name="Albersmeier A."/>
            <person name="Kalinowski J."/>
            <person name="Ruckert C."/>
        </authorList>
    </citation>
    <scope>NUCLEOTIDE SEQUENCE</scope>
    <source>
        <strain evidence="2">KCTC 12368</strain>
    </source>
</reference>
<sequence length="814" mass="92112">MSENVSNIIQKILGEDDLFKGASQSTLDDITFHDFAKYEFLLNPQDSLKLDLSPLSEEGLKYINDLEASGSSFAVLEYMADLLVRLEARVRRGCEDGLPSSNRINTIIVFTPEGIFTKILKPLYTIHRRLIRKIVDLDREFPNYLDNFLYNSIRSTLQNIDFTPVFIDDDRPHYARPIFDWVAFIEGVSLKAHHFDLESSLEFPFEFYPEGSVNVGISLVYRQRWKSIGTQPGEIIKTIPLGPGQSEKIITTIKTRKKSVTKTEDLEESETSNEDSDSSKDSTEVVAAAASNENWSLSASASYGVGGLGFGASASGEMGGSKEQSSKDTSAALSEKMKKTASKMRRQSKVSVTTETESEYEESATSQVSNKNDEVALTLQYHMLQHQYDVYTYLFSVKNCIFIAEKIPAPYEVNVDWVRRYDWIIAEELINESYRKTLNELIQDEDVDSLVSFSGPGNEYSKMVAKVNEKFASFNSPANLDGLGGLNMPDIYAEPQRQYDAFRKEEQSRQKAQKIRDLRRGRLLTHIRDNILHYCRAIWAREDAEQRMFRYKKEGRTVPIQWEGPLVEDQASAQLYEPTTVRASMQDLISDITPIGFTGNYVVFELAPTDGDSQEEVGIEVDTPTGSIKLPLQEVLNMLRSEYTNDEGTGLEDPAFGYFLKEANSLDPGALSSLDEDIILDFQSFLPHLHDQLFDQNGELLRNPDQSLQYSISTREWAEYLFKKNATRRFLVDSNNLYISLVLGDGVALEPFKRAHRYIDVLTADQLRIAEELKNERRDLLKNTSNNFDPDITKVVVAGGTRVDDIVGGELDTN</sequence>
<dbReference type="Proteomes" id="UP000619457">
    <property type="component" value="Unassembled WGS sequence"/>
</dbReference>
<keyword evidence="3" id="KW-1185">Reference proteome</keyword>
<evidence type="ECO:0000256" key="1">
    <source>
        <dbReference type="SAM" id="MobiDB-lite"/>
    </source>
</evidence>
<dbReference type="EMBL" id="BMWX01000004">
    <property type="protein sequence ID" value="GGZ33276.1"/>
    <property type="molecule type" value="Genomic_DNA"/>
</dbReference>
<name>A0A918Q6C1_9BACT</name>
<reference evidence="2" key="2">
    <citation type="submission" date="2020-09" db="EMBL/GenBank/DDBJ databases">
        <authorList>
            <person name="Sun Q."/>
            <person name="Kim S."/>
        </authorList>
    </citation>
    <scope>NUCLEOTIDE SEQUENCE</scope>
    <source>
        <strain evidence="2">KCTC 12368</strain>
    </source>
</reference>
<feature type="compositionally biased region" description="Acidic residues" evidence="1">
    <location>
        <begin position="265"/>
        <end position="276"/>
    </location>
</feature>
<proteinExistence type="predicted"/>
<evidence type="ECO:0000313" key="3">
    <source>
        <dbReference type="Proteomes" id="UP000619457"/>
    </source>
</evidence>